<dbReference type="eggNOG" id="COG1524">
    <property type="taxonomic scope" value="Bacteria"/>
</dbReference>
<dbReference type="KEGG" id="ppu:PP_0968"/>
<dbReference type="OrthoDB" id="1956004at2"/>
<gene>
    <name evidence="2" type="ordered locus">PP_0968</name>
</gene>
<protein>
    <recommendedName>
        <fullName evidence="1">Metalloenzyme domain-containing protein</fullName>
    </recommendedName>
</protein>
<dbReference type="PaxDb" id="160488-PP_0968"/>
<dbReference type="HOGENOM" id="CLU_658315_0_0_6"/>
<sequence>MWACHFVATLVACFQGCDPMRLASLLLLLFLALQPGCDPARHPSRPKTLLIGLDGVQLQQYLQLGDATNLKQRLHYGKAYAGGINGKASEQPTLSGPGWITLLTGVWSDKHGVESDDDSQRINPAFPSLFKRLRLAYPNAYLSSIVNWSPINTAFLLEDAHGADVRESGLPDEQVIERTLQILGDTPADFTFIQLDEPDQIGHHRGYGERYAQALRKADSEIGRLLDKVDQRRRMFPQEDWLVLVSTNHGRDYWGKGHGGASEQEKSIFIASNKPLNQELTELSIPVEMPGPGGLYGLPAQTSVAPTVLRHMGLKLQPEWLLDGTPLLGDTGVRKARADENKGRLRWNSNAKGYLTIIKNGHVVAQVAARDEQWTDPEGMDKQNDYALVLDGTPAAVRNRPAAKPFVIEDRRY</sequence>
<evidence type="ECO:0000313" key="2">
    <source>
        <dbReference type="EMBL" id="AAN66593.1"/>
    </source>
</evidence>
<dbReference type="InterPro" id="IPR017850">
    <property type="entry name" value="Alkaline_phosphatase_core_sf"/>
</dbReference>
<dbReference type="STRING" id="160488.PP_0968"/>
<dbReference type="EMBL" id="AE015451">
    <property type="protein sequence ID" value="AAN66593.1"/>
    <property type="molecule type" value="Genomic_DNA"/>
</dbReference>
<dbReference type="BioCyc" id="PPUT160488:G1G01-1042-MONOMER"/>
<evidence type="ECO:0000313" key="3">
    <source>
        <dbReference type="Proteomes" id="UP000000556"/>
    </source>
</evidence>
<dbReference type="GO" id="GO:0046872">
    <property type="term" value="F:metal ion binding"/>
    <property type="evidence" value="ECO:0007669"/>
    <property type="project" value="InterPro"/>
</dbReference>
<dbReference type="SUPFAM" id="SSF53649">
    <property type="entry name" value="Alkaline phosphatase-like"/>
    <property type="match status" value="1"/>
</dbReference>
<dbReference type="Proteomes" id="UP000000556">
    <property type="component" value="Chromosome"/>
</dbReference>
<evidence type="ECO:0000259" key="1">
    <source>
        <dbReference type="Pfam" id="PF01676"/>
    </source>
</evidence>
<dbReference type="Gene3D" id="3.40.720.10">
    <property type="entry name" value="Alkaline Phosphatase, subunit A"/>
    <property type="match status" value="2"/>
</dbReference>
<proteinExistence type="predicted"/>
<accession>Q88P85</accession>
<dbReference type="PATRIC" id="fig|160488.4.peg.1030"/>
<dbReference type="Pfam" id="PF01676">
    <property type="entry name" value="Metalloenzyme"/>
    <property type="match status" value="1"/>
</dbReference>
<keyword evidence="3" id="KW-1185">Reference proteome</keyword>
<reference evidence="2 3" key="1">
    <citation type="journal article" date="2002" name="Environ. Microbiol.">
        <title>Complete genome sequence and comparative analysis of the metabolically versatile Pseudomonas putida KT2440.</title>
        <authorList>
            <person name="Nelson K.E."/>
            <person name="Weinel C."/>
            <person name="Paulsen I.T."/>
            <person name="Dodson R.J."/>
            <person name="Hilbert H."/>
            <person name="Martins dos Santos V.A."/>
            <person name="Fouts D.E."/>
            <person name="Gill S.R."/>
            <person name="Pop M."/>
            <person name="Holmes M."/>
            <person name="Brinkac L."/>
            <person name="Beanan M."/>
            <person name="DeBoy R.T."/>
            <person name="Daugherty S."/>
            <person name="Kolonay J."/>
            <person name="Madupu R."/>
            <person name="Nelson W."/>
            <person name="White O."/>
            <person name="Peterson J."/>
            <person name="Khouri H."/>
            <person name="Hance I."/>
            <person name="Chris Lee P."/>
            <person name="Holtzapple E."/>
            <person name="Scanlan D."/>
            <person name="Tran K."/>
            <person name="Moazzez A."/>
            <person name="Utterback T."/>
            <person name="Rizzo M."/>
            <person name="Lee K."/>
            <person name="Kosack D."/>
            <person name="Moestl D."/>
            <person name="Wedler H."/>
            <person name="Lauber J."/>
            <person name="Stjepandic D."/>
            <person name="Hoheisel J."/>
            <person name="Straetz M."/>
            <person name="Heim S."/>
            <person name="Kiewitz C."/>
            <person name="Eisen J.A."/>
            <person name="Timmis K.N."/>
            <person name="Dusterhoft A."/>
            <person name="Tummler B."/>
            <person name="Fraser C.M."/>
        </authorList>
    </citation>
    <scope>NUCLEOTIDE SEQUENCE [LARGE SCALE GENOMIC DNA]</scope>
    <source>
        <strain evidence="3">ATCC 47054 / DSM 6125 / CFBP 8728 / NCIMB 11950 / KT2440</strain>
    </source>
</reference>
<dbReference type="AlphaFoldDB" id="Q88P85"/>
<name>Q88P85_PSEPK</name>
<dbReference type="GO" id="GO:0003824">
    <property type="term" value="F:catalytic activity"/>
    <property type="evidence" value="ECO:0007669"/>
    <property type="project" value="InterPro"/>
</dbReference>
<reference evidence="2 3" key="2">
    <citation type="journal article" date="2016" name="Environ. Microbiol.">
        <title>The revisited genome of Pseudomonas putida KT2440 enlightens its value as a robust metabolic chassis.</title>
        <authorList>
            <person name="Belda E."/>
            <person name="van Heck R.G."/>
            <person name="Lopez-Sanchez M.J."/>
            <person name="Cruveiller S."/>
            <person name="Barbe V."/>
            <person name="Fraser C."/>
            <person name="Klenk H.P."/>
            <person name="Petersen J."/>
            <person name="Morgat A."/>
            <person name="Nikel P.I."/>
            <person name="Vallenet D."/>
            <person name="Rouy Z."/>
            <person name="Sekowska A."/>
            <person name="Martins Dos Santos V.A."/>
            <person name="de Lorenzo V."/>
            <person name="Danchin A."/>
            <person name="Medigue C."/>
        </authorList>
    </citation>
    <scope>NUCLEOTIDE SEQUENCE [LARGE SCALE GENOMIC DNA]</scope>
    <source>
        <strain evidence="3">ATCC 47054 / DSM 6125 / CFBP 8728 / NCIMB 11950 / KT2440</strain>
    </source>
</reference>
<dbReference type="InterPro" id="IPR006124">
    <property type="entry name" value="Metalloenzyme"/>
</dbReference>
<organism evidence="2 3">
    <name type="scientific">Pseudomonas putida (strain ATCC 47054 / DSM 6125 / CFBP 8728 / NCIMB 11950 / KT2440)</name>
    <dbReference type="NCBI Taxonomy" id="160488"/>
    <lineage>
        <taxon>Bacteria</taxon>
        <taxon>Pseudomonadati</taxon>
        <taxon>Pseudomonadota</taxon>
        <taxon>Gammaproteobacteria</taxon>
        <taxon>Pseudomonadales</taxon>
        <taxon>Pseudomonadaceae</taxon>
        <taxon>Pseudomonas</taxon>
    </lineage>
</organism>
<feature type="domain" description="Metalloenzyme" evidence="1">
    <location>
        <begin position="172"/>
        <end position="233"/>
    </location>
</feature>